<dbReference type="AlphaFoldDB" id="A0A9P7AP54"/>
<dbReference type="GeneID" id="64604577"/>
<protein>
    <submittedName>
        <fullName evidence="2">Uncharacterized protein</fullName>
    </submittedName>
</protein>
<feature type="transmembrane region" description="Helical" evidence="1">
    <location>
        <begin position="21"/>
        <end position="37"/>
    </location>
</feature>
<keyword evidence="1" id="KW-0812">Transmembrane</keyword>
<dbReference type="EMBL" id="JABBWE010000030">
    <property type="protein sequence ID" value="KAG1793504.1"/>
    <property type="molecule type" value="Genomic_DNA"/>
</dbReference>
<reference evidence="2" key="1">
    <citation type="journal article" date="2020" name="New Phytol.">
        <title>Comparative genomics reveals dynamic genome evolution in host specialist ectomycorrhizal fungi.</title>
        <authorList>
            <person name="Lofgren L.A."/>
            <person name="Nguyen N.H."/>
            <person name="Vilgalys R."/>
            <person name="Ruytinx J."/>
            <person name="Liao H.L."/>
            <person name="Branco S."/>
            <person name="Kuo A."/>
            <person name="LaButti K."/>
            <person name="Lipzen A."/>
            <person name="Andreopoulos W."/>
            <person name="Pangilinan J."/>
            <person name="Riley R."/>
            <person name="Hundley H."/>
            <person name="Na H."/>
            <person name="Barry K."/>
            <person name="Grigoriev I.V."/>
            <person name="Stajich J.E."/>
            <person name="Kennedy P.G."/>
        </authorList>
    </citation>
    <scope>NUCLEOTIDE SEQUENCE</scope>
    <source>
        <strain evidence="2">S12</strain>
    </source>
</reference>
<keyword evidence="3" id="KW-1185">Reference proteome</keyword>
<gene>
    <name evidence="2" type="ORF">HD556DRAFT_509505</name>
</gene>
<evidence type="ECO:0000256" key="1">
    <source>
        <dbReference type="SAM" id="Phobius"/>
    </source>
</evidence>
<keyword evidence="1" id="KW-0472">Membrane</keyword>
<keyword evidence="1" id="KW-1133">Transmembrane helix</keyword>
<evidence type="ECO:0000313" key="3">
    <source>
        <dbReference type="Proteomes" id="UP000719766"/>
    </source>
</evidence>
<proteinExistence type="predicted"/>
<name>A0A9P7AP54_9AGAM</name>
<sequence length="149" mass="17200">MSLQVNFTPSSPTRSRLDLRILMRLSLAGVLLFYQVWSRSSPVLLSYLTPMVPCSIDNHESPSYCRCLSCRAEQNQTVLVQTPFLSYLPCCSPWGRIISVDNPGIDRDKSIHSIINCLVYQLNRTYHHHHVQQQHRAMQLHLQLQLPGW</sequence>
<organism evidence="2 3">
    <name type="scientific">Suillus plorans</name>
    <dbReference type="NCBI Taxonomy" id="116603"/>
    <lineage>
        <taxon>Eukaryota</taxon>
        <taxon>Fungi</taxon>
        <taxon>Dikarya</taxon>
        <taxon>Basidiomycota</taxon>
        <taxon>Agaricomycotina</taxon>
        <taxon>Agaricomycetes</taxon>
        <taxon>Agaricomycetidae</taxon>
        <taxon>Boletales</taxon>
        <taxon>Suillineae</taxon>
        <taxon>Suillaceae</taxon>
        <taxon>Suillus</taxon>
    </lineage>
</organism>
<accession>A0A9P7AP54</accession>
<dbReference type="Proteomes" id="UP000719766">
    <property type="component" value="Unassembled WGS sequence"/>
</dbReference>
<dbReference type="OrthoDB" id="10521434at2759"/>
<comment type="caution">
    <text evidence="2">The sequence shown here is derived from an EMBL/GenBank/DDBJ whole genome shotgun (WGS) entry which is preliminary data.</text>
</comment>
<evidence type="ECO:0000313" key="2">
    <source>
        <dbReference type="EMBL" id="KAG1793504.1"/>
    </source>
</evidence>
<dbReference type="RefSeq" id="XP_041159929.1">
    <property type="nucleotide sequence ID" value="XM_041310813.1"/>
</dbReference>